<dbReference type="EMBL" id="CP029354">
    <property type="protein sequence ID" value="AWK88125.1"/>
    <property type="molecule type" value="Genomic_DNA"/>
</dbReference>
<dbReference type="KEGG" id="azz:DEW08_18535"/>
<keyword evidence="3" id="KW-1185">Reference proteome</keyword>
<organism evidence="2 3">
    <name type="scientific">Azospirillum thermophilum</name>
    <dbReference type="NCBI Taxonomy" id="2202148"/>
    <lineage>
        <taxon>Bacteria</taxon>
        <taxon>Pseudomonadati</taxon>
        <taxon>Pseudomonadota</taxon>
        <taxon>Alphaproteobacteria</taxon>
        <taxon>Rhodospirillales</taxon>
        <taxon>Azospirillaceae</taxon>
        <taxon>Azospirillum</taxon>
    </lineage>
</organism>
<dbReference type="InterPro" id="IPR040572">
    <property type="entry name" value="TackOD1"/>
</dbReference>
<accession>A0A2S2CUN9</accession>
<dbReference type="OrthoDB" id="8432393at2"/>
<gene>
    <name evidence="2" type="ORF">DEW08_18535</name>
</gene>
<sequence>MDARTADPKSEIEFLNGLAARRPRERRLALLLLILYRGGQIMPSWALESLTGFVYWPGLPARAQELLTADMEYLAANDYLHREHFDRVHRCPGCGSHLLNLREVCVECASSNLESLPVLHHFRCGYVAPIGDFESRGNGRECPKCGHTMRNLGTDHEIVGEQVRCRSCSITFDEPAVEAACFRCGQKTPVEQLPQLDIWGFRLTALGQSAAKAGRLFDEEDERIVEPGSALYRRSVFLKLLRDDVRLNARYHIPFTLIGLRLAYRSGVLREACEARVIDVVNETLRNVDQMGRFDDDGILVKLPATDQEGGEVVRHRLAERIAAIDDVQVVAIRIAITSDSAMEAEIARALGEANPEP</sequence>
<evidence type="ECO:0000313" key="3">
    <source>
        <dbReference type="Proteomes" id="UP000245629"/>
    </source>
</evidence>
<proteinExistence type="predicted"/>
<dbReference type="AlphaFoldDB" id="A0A2S2CUN9"/>
<evidence type="ECO:0000313" key="2">
    <source>
        <dbReference type="EMBL" id="AWK88125.1"/>
    </source>
</evidence>
<reference evidence="3" key="1">
    <citation type="submission" date="2018-05" db="EMBL/GenBank/DDBJ databases">
        <title>Azospirillum thermophila sp. nov., a novel isolated from hot spring.</title>
        <authorList>
            <person name="Zhao Z."/>
        </authorList>
    </citation>
    <scope>NUCLEOTIDE SEQUENCE [LARGE SCALE GENOMIC DNA]</scope>
    <source>
        <strain evidence="3">CFH 70021</strain>
    </source>
</reference>
<name>A0A2S2CUN9_9PROT</name>
<feature type="domain" description="Thaumarchaeal output" evidence="1">
    <location>
        <begin position="29"/>
        <end position="203"/>
    </location>
</feature>
<dbReference type="Pfam" id="PF18551">
    <property type="entry name" value="TackOD1"/>
    <property type="match status" value="1"/>
</dbReference>
<evidence type="ECO:0000259" key="1">
    <source>
        <dbReference type="Pfam" id="PF18551"/>
    </source>
</evidence>
<dbReference type="Proteomes" id="UP000245629">
    <property type="component" value="Chromosome 3"/>
</dbReference>
<protein>
    <recommendedName>
        <fullName evidence="1">Thaumarchaeal output domain-containing protein</fullName>
    </recommendedName>
</protein>
<dbReference type="RefSeq" id="WP_109330066.1">
    <property type="nucleotide sequence ID" value="NZ_CP029354.1"/>
</dbReference>